<dbReference type="InterPro" id="IPR006066">
    <property type="entry name" value="NO2/SO3_Rdtase_FeS/sirohaem_BS"/>
</dbReference>
<dbReference type="EMBL" id="PPFX01000003">
    <property type="protein sequence ID" value="PNU21430.1"/>
    <property type="molecule type" value="Genomic_DNA"/>
</dbReference>
<dbReference type="AlphaFoldDB" id="A0A2K2HDR6"/>
<dbReference type="PANTHER" id="PTHR43809">
    <property type="entry name" value="NITRITE REDUCTASE (NADH) LARGE SUBUNIT"/>
    <property type="match status" value="1"/>
</dbReference>
<evidence type="ECO:0000259" key="8">
    <source>
        <dbReference type="Pfam" id="PF03460"/>
    </source>
</evidence>
<dbReference type="Pfam" id="PF01077">
    <property type="entry name" value="NIR_SIR"/>
    <property type="match status" value="1"/>
</dbReference>
<dbReference type="InterPro" id="IPR005117">
    <property type="entry name" value="NiRdtase/SiRdtase_haem-b_fer"/>
</dbReference>
<gene>
    <name evidence="9" type="ORF">C2E25_02430</name>
</gene>
<dbReference type="GO" id="GO:0020037">
    <property type="term" value="F:heme binding"/>
    <property type="evidence" value="ECO:0007669"/>
    <property type="project" value="InterPro"/>
</dbReference>
<dbReference type="Gene3D" id="3.30.413.10">
    <property type="entry name" value="Sulfite Reductase Hemoprotein, domain 1"/>
    <property type="match status" value="1"/>
</dbReference>
<dbReference type="Pfam" id="PF03460">
    <property type="entry name" value="NIR_SIR_ferr"/>
    <property type="match status" value="1"/>
</dbReference>
<feature type="domain" description="Nitrite/Sulfite reductase ferredoxin-like" evidence="8">
    <location>
        <begin position="17"/>
        <end position="80"/>
    </location>
</feature>
<reference evidence="9 10" key="1">
    <citation type="journal article" date="2018" name="Genome Announc.">
        <title>Genome Sequence of Geothermobacter sp. HR-1 Iron Reducer from the Loihi Seamount.</title>
        <authorList>
            <person name="Smith H."/>
            <person name="Abuyen K."/>
            <person name="Tremblay J."/>
            <person name="Savalia P."/>
            <person name="Perez-Rodriguez I."/>
            <person name="Emerson D."/>
            <person name="Tully B."/>
            <person name="Amend J."/>
        </authorList>
    </citation>
    <scope>NUCLEOTIDE SEQUENCE [LARGE SCALE GENOMIC DNA]</scope>
    <source>
        <strain evidence="9 10">HR-1</strain>
    </source>
</reference>
<dbReference type="PIRSF" id="PIRSF037487">
    <property type="entry name" value="Sulfite_red_assimil"/>
    <property type="match status" value="1"/>
</dbReference>
<evidence type="ECO:0000256" key="1">
    <source>
        <dbReference type="ARBA" id="ARBA00022485"/>
    </source>
</evidence>
<keyword evidence="1" id="KW-0004">4Fe-4S</keyword>
<evidence type="ECO:0000256" key="2">
    <source>
        <dbReference type="ARBA" id="ARBA00022617"/>
    </source>
</evidence>
<dbReference type="InterPro" id="IPR036136">
    <property type="entry name" value="Nit/Sulf_reduc_fer-like_dom_sf"/>
</dbReference>
<dbReference type="PANTHER" id="PTHR43809:SF1">
    <property type="entry name" value="NITRITE REDUCTASE (NADH) LARGE SUBUNIT"/>
    <property type="match status" value="1"/>
</dbReference>
<evidence type="ECO:0000313" key="10">
    <source>
        <dbReference type="Proteomes" id="UP000236340"/>
    </source>
</evidence>
<keyword evidence="6" id="KW-0411">Iron-sulfur</keyword>
<name>A0A2K2HDR6_9BACT</name>
<evidence type="ECO:0000313" key="9">
    <source>
        <dbReference type="EMBL" id="PNU21430.1"/>
    </source>
</evidence>
<proteinExistence type="predicted"/>
<dbReference type="InterPro" id="IPR006067">
    <property type="entry name" value="NO2/SO3_Rdtase_4Fe4S_dom"/>
</dbReference>
<keyword evidence="5" id="KW-0408">Iron</keyword>
<dbReference type="RefSeq" id="WP_103114201.1">
    <property type="nucleotide sequence ID" value="NZ_PPFX01000003.1"/>
</dbReference>
<accession>A0A2K2HDR6</accession>
<dbReference type="GO" id="GO:0051539">
    <property type="term" value="F:4 iron, 4 sulfur cluster binding"/>
    <property type="evidence" value="ECO:0007669"/>
    <property type="project" value="UniProtKB-KW"/>
</dbReference>
<dbReference type="InterPro" id="IPR045854">
    <property type="entry name" value="NO2/SO3_Rdtase_4Fe4S_sf"/>
</dbReference>
<keyword evidence="2" id="KW-0349">Heme</keyword>
<evidence type="ECO:0000256" key="4">
    <source>
        <dbReference type="ARBA" id="ARBA00023002"/>
    </source>
</evidence>
<organism evidence="9 10">
    <name type="scientific">Geothermobacter hydrogeniphilus</name>
    <dbReference type="NCBI Taxonomy" id="1969733"/>
    <lineage>
        <taxon>Bacteria</taxon>
        <taxon>Pseudomonadati</taxon>
        <taxon>Thermodesulfobacteriota</taxon>
        <taxon>Desulfuromonadia</taxon>
        <taxon>Desulfuromonadales</taxon>
        <taxon>Geothermobacteraceae</taxon>
        <taxon>Geothermobacter</taxon>
    </lineage>
</organism>
<evidence type="ECO:0000256" key="3">
    <source>
        <dbReference type="ARBA" id="ARBA00022723"/>
    </source>
</evidence>
<dbReference type="Proteomes" id="UP000236340">
    <property type="component" value="Unassembled WGS sequence"/>
</dbReference>
<dbReference type="InterPro" id="IPR052034">
    <property type="entry name" value="NasD-like"/>
</dbReference>
<dbReference type="SUPFAM" id="SSF55124">
    <property type="entry name" value="Nitrite/Sulfite reductase N-terminal domain-like"/>
    <property type="match status" value="1"/>
</dbReference>
<evidence type="ECO:0000256" key="6">
    <source>
        <dbReference type="ARBA" id="ARBA00023014"/>
    </source>
</evidence>
<keyword evidence="3" id="KW-0479">Metal-binding</keyword>
<dbReference type="PROSITE" id="PS00365">
    <property type="entry name" value="NIR_SIR"/>
    <property type="match status" value="1"/>
</dbReference>
<protein>
    <submittedName>
        <fullName evidence="9">NAD(P)/FAD-dependent oxidoreductase</fullName>
    </submittedName>
</protein>
<keyword evidence="4" id="KW-0560">Oxidoreductase</keyword>
<comment type="caution">
    <text evidence="9">The sequence shown here is derived from an EMBL/GenBank/DDBJ whole genome shotgun (WGS) entry which is preliminary data.</text>
</comment>
<dbReference type="GO" id="GO:0046872">
    <property type="term" value="F:metal ion binding"/>
    <property type="evidence" value="ECO:0007669"/>
    <property type="project" value="UniProtKB-KW"/>
</dbReference>
<dbReference type="OrthoDB" id="9768666at2"/>
<dbReference type="SUPFAM" id="SSF56014">
    <property type="entry name" value="Nitrite and sulphite reductase 4Fe-4S domain-like"/>
    <property type="match status" value="1"/>
</dbReference>
<dbReference type="PRINTS" id="PR00397">
    <property type="entry name" value="SIROHAEM"/>
</dbReference>
<evidence type="ECO:0000256" key="5">
    <source>
        <dbReference type="ARBA" id="ARBA00023004"/>
    </source>
</evidence>
<feature type="domain" description="Nitrite/sulphite reductase 4Fe-4S" evidence="7">
    <location>
        <begin position="91"/>
        <end position="223"/>
    </location>
</feature>
<dbReference type="Gene3D" id="3.90.480.20">
    <property type="match status" value="1"/>
</dbReference>
<dbReference type="InterPro" id="IPR017220">
    <property type="entry name" value="Sulphite_reductase_assimil"/>
</dbReference>
<dbReference type="GO" id="GO:0016491">
    <property type="term" value="F:oxidoreductase activity"/>
    <property type="evidence" value="ECO:0007669"/>
    <property type="project" value="UniProtKB-KW"/>
</dbReference>
<sequence length="228" mass="25342">MSEEVPKKDLPAKGAIVQRDRQTYGVAPHTPAGIVTPDVLRKIADVAERFKVGQIKLTSAQRIALLGLEEEQLDAVWRDLGIQPGAPLGLCVRSIKVCPGTDWCKRGQQDSLRVGLEVDRRYHGMQLPWKFKMGVSGCANDCAEACLKDIGLIGTLKGWNLMVGGNGGGLPRLSRRLFQHVPTSEEALVMVDRLVAWFRRRERKCRLGKLLDEVGEEYMRQVALGKED</sequence>
<evidence type="ECO:0000259" key="7">
    <source>
        <dbReference type="Pfam" id="PF01077"/>
    </source>
</evidence>